<organism evidence="1 2">
    <name type="scientific">Glomus cerebriforme</name>
    <dbReference type="NCBI Taxonomy" id="658196"/>
    <lineage>
        <taxon>Eukaryota</taxon>
        <taxon>Fungi</taxon>
        <taxon>Fungi incertae sedis</taxon>
        <taxon>Mucoromycota</taxon>
        <taxon>Glomeromycotina</taxon>
        <taxon>Glomeromycetes</taxon>
        <taxon>Glomerales</taxon>
        <taxon>Glomeraceae</taxon>
        <taxon>Glomus</taxon>
    </lineage>
</organism>
<evidence type="ECO:0000313" key="2">
    <source>
        <dbReference type="Proteomes" id="UP000265703"/>
    </source>
</evidence>
<gene>
    <name evidence="1" type="ORF">C1645_811417</name>
</gene>
<feature type="non-terminal residue" evidence="1">
    <location>
        <position position="1"/>
    </location>
</feature>
<name>A0A397TX09_9GLOM</name>
<dbReference type="EMBL" id="QKYT01000004">
    <property type="protein sequence ID" value="RIA99394.1"/>
    <property type="molecule type" value="Genomic_DNA"/>
</dbReference>
<reference evidence="1 2" key="1">
    <citation type="submission" date="2018-06" db="EMBL/GenBank/DDBJ databases">
        <title>Comparative genomics reveals the genomic features of Rhizophagus irregularis, R. cerebriforme, R. diaphanum and Gigaspora rosea, and their symbiotic lifestyle signature.</title>
        <authorList>
            <person name="Morin E."/>
            <person name="San Clemente H."/>
            <person name="Chen E.C.H."/>
            <person name="De La Providencia I."/>
            <person name="Hainaut M."/>
            <person name="Kuo A."/>
            <person name="Kohler A."/>
            <person name="Murat C."/>
            <person name="Tang N."/>
            <person name="Roy S."/>
            <person name="Loubradou J."/>
            <person name="Henrissat B."/>
            <person name="Grigoriev I.V."/>
            <person name="Corradi N."/>
            <person name="Roux C."/>
            <person name="Martin F.M."/>
        </authorList>
    </citation>
    <scope>NUCLEOTIDE SEQUENCE [LARGE SCALE GENOMIC DNA]</scope>
    <source>
        <strain evidence="1 2">DAOM 227022</strain>
    </source>
</reference>
<comment type="caution">
    <text evidence="1">The sequence shown here is derived from an EMBL/GenBank/DDBJ whole genome shotgun (WGS) entry which is preliminary data.</text>
</comment>
<keyword evidence="2" id="KW-1185">Reference proteome</keyword>
<evidence type="ECO:0000313" key="1">
    <source>
        <dbReference type="EMBL" id="RIA99394.1"/>
    </source>
</evidence>
<sequence>FDSGNSESEKKHSALKTNVLTERFFSFVDSALKTNVLTKRFFSFVDSALESETETFAPRLGKPKRSGFGY</sequence>
<dbReference type="AlphaFoldDB" id="A0A397TX09"/>
<accession>A0A397TX09</accession>
<protein>
    <submittedName>
        <fullName evidence="1">Uncharacterized protein</fullName>
    </submittedName>
</protein>
<proteinExistence type="predicted"/>
<dbReference type="Proteomes" id="UP000265703">
    <property type="component" value="Unassembled WGS sequence"/>
</dbReference>